<dbReference type="EMBL" id="VSRR010019445">
    <property type="protein sequence ID" value="MPC62238.1"/>
    <property type="molecule type" value="Genomic_DNA"/>
</dbReference>
<name>A0A5B7GZA6_PORTR</name>
<comment type="caution">
    <text evidence="1">The sequence shown here is derived from an EMBL/GenBank/DDBJ whole genome shotgun (WGS) entry which is preliminary data.</text>
</comment>
<gene>
    <name evidence="1" type="ORF">E2C01_056321</name>
</gene>
<proteinExistence type="predicted"/>
<sequence length="30" mass="3447">MVPLYHGFGTHDHYCLALRDFVTVQRVLGT</sequence>
<evidence type="ECO:0000313" key="1">
    <source>
        <dbReference type="EMBL" id="MPC62238.1"/>
    </source>
</evidence>
<reference evidence="1 2" key="1">
    <citation type="submission" date="2019-05" db="EMBL/GenBank/DDBJ databases">
        <title>Another draft genome of Portunus trituberculatus and its Hox gene families provides insights of decapod evolution.</title>
        <authorList>
            <person name="Jeong J.-H."/>
            <person name="Song I."/>
            <person name="Kim S."/>
            <person name="Choi T."/>
            <person name="Kim D."/>
            <person name="Ryu S."/>
            <person name="Kim W."/>
        </authorList>
    </citation>
    <scope>NUCLEOTIDE SEQUENCE [LARGE SCALE GENOMIC DNA]</scope>
    <source>
        <tissue evidence="1">Muscle</tissue>
    </source>
</reference>
<accession>A0A5B7GZA6</accession>
<organism evidence="1 2">
    <name type="scientific">Portunus trituberculatus</name>
    <name type="common">Swimming crab</name>
    <name type="synonym">Neptunus trituberculatus</name>
    <dbReference type="NCBI Taxonomy" id="210409"/>
    <lineage>
        <taxon>Eukaryota</taxon>
        <taxon>Metazoa</taxon>
        <taxon>Ecdysozoa</taxon>
        <taxon>Arthropoda</taxon>
        <taxon>Crustacea</taxon>
        <taxon>Multicrustacea</taxon>
        <taxon>Malacostraca</taxon>
        <taxon>Eumalacostraca</taxon>
        <taxon>Eucarida</taxon>
        <taxon>Decapoda</taxon>
        <taxon>Pleocyemata</taxon>
        <taxon>Brachyura</taxon>
        <taxon>Eubrachyura</taxon>
        <taxon>Portunoidea</taxon>
        <taxon>Portunidae</taxon>
        <taxon>Portuninae</taxon>
        <taxon>Portunus</taxon>
    </lineage>
</organism>
<dbReference type="Proteomes" id="UP000324222">
    <property type="component" value="Unassembled WGS sequence"/>
</dbReference>
<protein>
    <submittedName>
        <fullName evidence="1">Uncharacterized protein</fullName>
    </submittedName>
</protein>
<evidence type="ECO:0000313" key="2">
    <source>
        <dbReference type="Proteomes" id="UP000324222"/>
    </source>
</evidence>
<keyword evidence="2" id="KW-1185">Reference proteome</keyword>
<dbReference type="AlphaFoldDB" id="A0A5B7GZA6"/>